<protein>
    <submittedName>
        <fullName evidence="3">Putative nuclease of restriction endonuclease-like (RecB) superfamily</fullName>
    </submittedName>
</protein>
<evidence type="ECO:0000259" key="1">
    <source>
        <dbReference type="Pfam" id="PF06250"/>
    </source>
</evidence>
<organism evidence="3 4">
    <name type="scientific">Kribbella shirazensis</name>
    <dbReference type="NCBI Taxonomy" id="1105143"/>
    <lineage>
        <taxon>Bacteria</taxon>
        <taxon>Bacillati</taxon>
        <taxon>Actinomycetota</taxon>
        <taxon>Actinomycetes</taxon>
        <taxon>Propionibacteriales</taxon>
        <taxon>Kribbellaceae</taxon>
        <taxon>Kribbella</taxon>
    </lineage>
</organism>
<dbReference type="Pfam" id="PF06250">
    <property type="entry name" value="YhcG_C"/>
    <property type="match status" value="1"/>
</dbReference>
<dbReference type="AlphaFoldDB" id="A0A7X5V7I9"/>
<reference evidence="3 4" key="1">
    <citation type="submission" date="2020-03" db="EMBL/GenBank/DDBJ databases">
        <title>Sequencing the genomes of 1000 actinobacteria strains.</title>
        <authorList>
            <person name="Klenk H.-P."/>
        </authorList>
    </citation>
    <scope>NUCLEOTIDE SEQUENCE [LARGE SCALE GENOMIC DNA]</scope>
    <source>
        <strain evidence="3 4">DSM 45490</strain>
    </source>
</reference>
<evidence type="ECO:0000259" key="2">
    <source>
        <dbReference type="Pfam" id="PF17761"/>
    </source>
</evidence>
<keyword evidence="3" id="KW-0378">Hydrolase</keyword>
<sequence length="359" mass="40395">MNNETPRFESAPAKSSLPTWYPDLLDRVSAHVVTGHRRAVAAANQEMLTSYWSIGKEILDRQHEEGWGTRVVDRLSTDLKSRFPTTTGYSPRNLKYMRAFAAAWPKETIVQAPLAQLPWYHHLALLTKVDTAELRSWYAAAAVDRGWSRDVLALHIESRFHERSGKAVTNFATAMPPEQSDLAQQATRDPYLFDFLGTTDGWRERELEQKLVEHVGKFLLELGQGFAFVGQQVRLELDGEEFFCDLLFYHLELRCYVVIELKAVKFDASFLGQLGLYMAVVDDVLAKDGDKPTIGLLLCRNKNRVVAEYALKGFKAPIGVAEWTSAITSSLPDEFRSALPSVAELEAELTSAADEDLQP</sequence>
<evidence type="ECO:0000313" key="3">
    <source>
        <dbReference type="EMBL" id="NIK55313.1"/>
    </source>
</evidence>
<keyword evidence="4" id="KW-1185">Reference proteome</keyword>
<dbReference type="PANTHER" id="PTHR30547:SF0">
    <property type="entry name" value="BLR8175 PROTEIN"/>
    <property type="match status" value="1"/>
</dbReference>
<dbReference type="PANTHER" id="PTHR30547">
    <property type="entry name" value="UNCHARACTERIZED PROTEIN YHCG-RELATED"/>
    <property type="match status" value="1"/>
</dbReference>
<feature type="domain" description="YhcG PDDEXK nuclease" evidence="1">
    <location>
        <begin position="184"/>
        <end position="340"/>
    </location>
</feature>
<dbReference type="Gene3D" id="3.40.1350.10">
    <property type="match status" value="1"/>
</dbReference>
<comment type="caution">
    <text evidence="3">The sequence shown here is derived from an EMBL/GenBank/DDBJ whole genome shotgun (WGS) entry which is preliminary data.</text>
</comment>
<dbReference type="InterPro" id="IPR053148">
    <property type="entry name" value="PD-DEXK-like_domain"/>
</dbReference>
<dbReference type="InterPro" id="IPR009362">
    <property type="entry name" value="YhcG_C"/>
</dbReference>
<keyword evidence="3" id="KW-0255">Endonuclease</keyword>
<name>A0A7X5V7I9_9ACTN</name>
<accession>A0A7X5V7I9</accession>
<dbReference type="InterPro" id="IPR011856">
    <property type="entry name" value="tRNA_endonuc-like_dom_sf"/>
</dbReference>
<dbReference type="RefSeq" id="WP_167204005.1">
    <property type="nucleotide sequence ID" value="NZ_JAASRO010000001.1"/>
</dbReference>
<dbReference type="Proteomes" id="UP000555407">
    <property type="component" value="Unassembled WGS sequence"/>
</dbReference>
<dbReference type="Pfam" id="PF17761">
    <property type="entry name" value="DUF1016_N"/>
    <property type="match status" value="1"/>
</dbReference>
<dbReference type="GO" id="GO:0003676">
    <property type="term" value="F:nucleic acid binding"/>
    <property type="evidence" value="ECO:0007669"/>
    <property type="project" value="InterPro"/>
</dbReference>
<gene>
    <name evidence="3" type="ORF">BJY22_001030</name>
</gene>
<dbReference type="EMBL" id="JAASRO010000001">
    <property type="protein sequence ID" value="NIK55313.1"/>
    <property type="molecule type" value="Genomic_DNA"/>
</dbReference>
<proteinExistence type="predicted"/>
<feature type="domain" description="YhcG N-terminal" evidence="2">
    <location>
        <begin position="29"/>
        <end position="163"/>
    </location>
</feature>
<dbReference type="GO" id="GO:0004519">
    <property type="term" value="F:endonuclease activity"/>
    <property type="evidence" value="ECO:0007669"/>
    <property type="project" value="UniProtKB-KW"/>
</dbReference>
<dbReference type="InterPro" id="IPR041527">
    <property type="entry name" value="YhcG_N"/>
</dbReference>
<keyword evidence="3" id="KW-0540">Nuclease</keyword>
<evidence type="ECO:0000313" key="4">
    <source>
        <dbReference type="Proteomes" id="UP000555407"/>
    </source>
</evidence>